<proteinExistence type="inferred from homology"/>
<reference evidence="9 10" key="1">
    <citation type="submission" date="2016-09" db="EMBL/GenBank/DDBJ databases">
        <title>Pseudonocardia autotrophica DSM535, a candidate organism with high potential of specific P450 cytochromes.</title>
        <authorList>
            <person name="Grumaz C."/>
            <person name="Vainshtein Y."/>
            <person name="Kirstahler P."/>
            <person name="Sohn K."/>
        </authorList>
    </citation>
    <scope>NUCLEOTIDE SEQUENCE [LARGE SCALE GENOMIC DNA]</scope>
    <source>
        <strain evidence="9 10">DSM 535</strain>
    </source>
</reference>
<dbReference type="EC" id="1.21.4.2" evidence="9"/>
<keyword evidence="3 9" id="KW-0560">Oxidoreductase</keyword>
<name>A0A1Y2MHN4_PSEAH</name>
<evidence type="ECO:0000256" key="3">
    <source>
        <dbReference type="ARBA" id="ARBA00023002"/>
    </source>
</evidence>
<dbReference type="STRING" id="2074.BG845_06636"/>
<evidence type="ECO:0000256" key="4">
    <source>
        <dbReference type="ARBA" id="ARBA00025583"/>
    </source>
</evidence>
<evidence type="ECO:0000256" key="2">
    <source>
        <dbReference type="ARBA" id="ARBA00022933"/>
    </source>
</evidence>
<dbReference type="GO" id="GO:0030700">
    <property type="term" value="C:glycine reductase complex"/>
    <property type="evidence" value="ECO:0007669"/>
    <property type="project" value="InterPro"/>
</dbReference>
<evidence type="ECO:0000256" key="8">
    <source>
        <dbReference type="ARBA" id="ARBA00048720"/>
    </source>
</evidence>
<dbReference type="Pfam" id="PF04723">
    <property type="entry name" value="GRDA"/>
    <property type="match status" value="1"/>
</dbReference>
<evidence type="ECO:0000256" key="6">
    <source>
        <dbReference type="ARBA" id="ARBA00047603"/>
    </source>
</evidence>
<evidence type="ECO:0000256" key="1">
    <source>
        <dbReference type="ARBA" id="ARBA00010866"/>
    </source>
</evidence>
<organism evidence="9 10">
    <name type="scientific">Pseudonocardia autotrophica</name>
    <name type="common">Amycolata autotrophica</name>
    <name type="synonym">Nocardia autotrophica</name>
    <dbReference type="NCBI Taxonomy" id="2074"/>
    <lineage>
        <taxon>Bacteria</taxon>
        <taxon>Bacillati</taxon>
        <taxon>Actinomycetota</taxon>
        <taxon>Actinomycetes</taxon>
        <taxon>Pseudonocardiales</taxon>
        <taxon>Pseudonocardiaceae</taxon>
        <taxon>Pseudonocardia</taxon>
    </lineage>
</organism>
<comment type="catalytic activity">
    <reaction evidence="8">
        <text>acetyl phosphate + methylamine + [thioredoxin]-disulfide + H2O = sarcosine + [thioredoxin]-dithiol + phosphate + H(+)</text>
        <dbReference type="Rhea" id="RHEA:12825"/>
        <dbReference type="Rhea" id="RHEA-COMP:10698"/>
        <dbReference type="Rhea" id="RHEA-COMP:10700"/>
        <dbReference type="ChEBI" id="CHEBI:15377"/>
        <dbReference type="ChEBI" id="CHEBI:15378"/>
        <dbReference type="ChEBI" id="CHEBI:22191"/>
        <dbReference type="ChEBI" id="CHEBI:29950"/>
        <dbReference type="ChEBI" id="CHEBI:43474"/>
        <dbReference type="ChEBI" id="CHEBI:50058"/>
        <dbReference type="ChEBI" id="CHEBI:57433"/>
        <dbReference type="ChEBI" id="CHEBI:59338"/>
        <dbReference type="EC" id="1.21.4.3"/>
    </reaction>
</comment>
<accession>A0A1Y2MHN4</accession>
<dbReference type="InterPro" id="IPR006812">
    <property type="entry name" value="GRDA"/>
</dbReference>
<comment type="similarity">
    <text evidence="1">Belongs to the GrdA family.</text>
</comment>
<sequence length="41" mass="4052">MLNGKKIVALGERDGVAGPAIAACAEAAGAEVVFTATECFV</sequence>
<dbReference type="AlphaFoldDB" id="A0A1Y2MHN4"/>
<comment type="caution">
    <text evidence="9">The sequence shown here is derived from an EMBL/GenBank/DDBJ whole genome shotgun (WGS) entry which is preliminary data.</text>
</comment>
<dbReference type="GO" id="GO:0030699">
    <property type="term" value="F:glycine reductase activity"/>
    <property type="evidence" value="ECO:0007669"/>
    <property type="project" value="UniProtKB-EC"/>
</dbReference>
<dbReference type="EMBL" id="MIGB01000071">
    <property type="protein sequence ID" value="OSY34662.1"/>
    <property type="molecule type" value="Genomic_DNA"/>
</dbReference>
<evidence type="ECO:0000256" key="7">
    <source>
        <dbReference type="ARBA" id="ARBA00048189"/>
    </source>
</evidence>
<comment type="function">
    <text evidence="4">In the first step of glycine, betaine and sarcosine reductases, the substrate is bound to component PB via a Schiff base intermediate. Then the PB-activated substrate is nucleophilically attacked by the selenol anion of component PA to transform it to a carboxymethylated selenoether and the respective amine. By action of component PC, acetyl phosphate is formed, leaving component PA in its oxidized state. Finally component PA becomes reduced by the thioredoxin system to start a new catalytic cycle of reductive deamination.</text>
</comment>
<comment type="catalytic activity">
    <reaction evidence="7">
        <text>acetyl phosphate + trimethylamine + [thioredoxin]-disulfide + H2O = glycine betaine + [thioredoxin]-dithiol + phosphate + H(+)</text>
        <dbReference type="Rhea" id="RHEA:11848"/>
        <dbReference type="Rhea" id="RHEA-COMP:10698"/>
        <dbReference type="Rhea" id="RHEA-COMP:10700"/>
        <dbReference type="ChEBI" id="CHEBI:15377"/>
        <dbReference type="ChEBI" id="CHEBI:15378"/>
        <dbReference type="ChEBI" id="CHEBI:17750"/>
        <dbReference type="ChEBI" id="CHEBI:22191"/>
        <dbReference type="ChEBI" id="CHEBI:29950"/>
        <dbReference type="ChEBI" id="CHEBI:43474"/>
        <dbReference type="ChEBI" id="CHEBI:50058"/>
        <dbReference type="ChEBI" id="CHEBI:58389"/>
        <dbReference type="EC" id="1.21.4.4"/>
    </reaction>
</comment>
<dbReference type="GO" id="GO:0033794">
    <property type="term" value="F:sarcosine reductase activity"/>
    <property type="evidence" value="ECO:0007669"/>
    <property type="project" value="UniProtKB-EC"/>
</dbReference>
<gene>
    <name evidence="9" type="primary">grdA</name>
    <name evidence="9" type="ORF">BG845_06636</name>
</gene>
<keyword evidence="2" id="KW-0712">Selenocysteine</keyword>
<comment type="catalytic activity">
    <reaction evidence="6">
        <text>acetyl phosphate + [thioredoxin]-disulfide + NH4(+) + H2O = [thioredoxin]-dithiol + glycine + phosphate + H(+)</text>
        <dbReference type="Rhea" id="RHEA:12232"/>
        <dbReference type="Rhea" id="RHEA-COMP:10698"/>
        <dbReference type="Rhea" id="RHEA-COMP:10700"/>
        <dbReference type="ChEBI" id="CHEBI:15377"/>
        <dbReference type="ChEBI" id="CHEBI:15378"/>
        <dbReference type="ChEBI" id="CHEBI:22191"/>
        <dbReference type="ChEBI" id="CHEBI:28938"/>
        <dbReference type="ChEBI" id="CHEBI:29950"/>
        <dbReference type="ChEBI" id="CHEBI:43474"/>
        <dbReference type="ChEBI" id="CHEBI:50058"/>
        <dbReference type="ChEBI" id="CHEBI:57305"/>
        <dbReference type="EC" id="1.21.4.2"/>
    </reaction>
</comment>
<protein>
    <submittedName>
        <fullName evidence="9">Glycine/sarcosine/betaine reductase complex component A</fullName>
        <ecNumber evidence="9">1.21.4.2</ecNumber>
    </submittedName>
</protein>
<comment type="subunit">
    <text evidence="5">Monomer. Component of the glycine, sarcosine and betaine reductase complexes, together with components B and C.</text>
</comment>
<evidence type="ECO:0000313" key="10">
    <source>
        <dbReference type="Proteomes" id="UP000194360"/>
    </source>
</evidence>
<evidence type="ECO:0000313" key="9">
    <source>
        <dbReference type="EMBL" id="OSY34662.1"/>
    </source>
</evidence>
<dbReference type="Proteomes" id="UP000194360">
    <property type="component" value="Unassembled WGS sequence"/>
</dbReference>
<evidence type="ECO:0000256" key="5">
    <source>
        <dbReference type="ARBA" id="ARBA00025846"/>
    </source>
</evidence>
<keyword evidence="10" id="KW-1185">Reference proteome</keyword>
<dbReference type="GO" id="GO:0033795">
    <property type="term" value="F:betaine reductase activity"/>
    <property type="evidence" value="ECO:0007669"/>
    <property type="project" value="UniProtKB-EC"/>
</dbReference>